<keyword evidence="1" id="KW-0812">Transmembrane</keyword>
<feature type="transmembrane region" description="Helical" evidence="1">
    <location>
        <begin position="18"/>
        <end position="40"/>
    </location>
</feature>
<proteinExistence type="predicted"/>
<accession>A0A0M3JA21</accession>
<dbReference type="WBParaSite" id="ASIM_0000444101-mRNA-1">
    <property type="protein sequence ID" value="ASIM_0000444101-mRNA-1"/>
    <property type="gene ID" value="ASIM_0000444101"/>
</dbReference>
<keyword evidence="1" id="KW-0472">Membrane</keyword>
<reference evidence="2" key="1">
    <citation type="submission" date="2017-02" db="UniProtKB">
        <authorList>
            <consortium name="WormBaseParasite"/>
        </authorList>
    </citation>
    <scope>IDENTIFICATION</scope>
</reference>
<sequence>LCYAAYLYEPFPNFCAKLASLTAVIAYVCCSVASNINWFFGPARKDPPYFIQIDGTAKNTTKMKYLRDNGFGFIDEKTKECSHAAVRDGMFVLLNGLSLIPTDLTEAHPEPAFWTERHHLQAKLPGEMGTRQKDRGRNWRGVSQLEQAVGIGPPLCGLGVRTLESGSADALKAKSHLEGLVGAGREKVEGLRLR</sequence>
<protein>
    <submittedName>
        <fullName evidence="2">GST N-terminal domain-containing protein</fullName>
    </submittedName>
</protein>
<organism evidence="2">
    <name type="scientific">Anisakis simplex</name>
    <name type="common">Herring worm</name>
    <dbReference type="NCBI Taxonomy" id="6269"/>
    <lineage>
        <taxon>Eukaryota</taxon>
        <taxon>Metazoa</taxon>
        <taxon>Ecdysozoa</taxon>
        <taxon>Nematoda</taxon>
        <taxon>Chromadorea</taxon>
        <taxon>Rhabditida</taxon>
        <taxon>Spirurina</taxon>
        <taxon>Ascaridomorpha</taxon>
        <taxon>Ascaridoidea</taxon>
        <taxon>Anisakidae</taxon>
        <taxon>Anisakis</taxon>
        <taxon>Anisakis simplex complex</taxon>
    </lineage>
</organism>
<keyword evidence="1" id="KW-1133">Transmembrane helix</keyword>
<name>A0A0M3JA21_ANISI</name>
<evidence type="ECO:0000313" key="2">
    <source>
        <dbReference type="WBParaSite" id="ASIM_0000444101-mRNA-1"/>
    </source>
</evidence>
<dbReference type="AlphaFoldDB" id="A0A0M3JA21"/>
<evidence type="ECO:0000256" key="1">
    <source>
        <dbReference type="SAM" id="Phobius"/>
    </source>
</evidence>